<proteinExistence type="predicted"/>
<dbReference type="InterPro" id="IPR029063">
    <property type="entry name" value="SAM-dependent_MTases_sf"/>
</dbReference>
<name>A0A0N0VM83_9HYPH</name>
<gene>
    <name evidence="2" type="ORF">SU32_06285</name>
</gene>
<comment type="caution">
    <text evidence="2">The sequence shown here is derived from an EMBL/GenBank/DDBJ whole genome shotgun (WGS) entry which is preliminary data.</text>
</comment>
<dbReference type="Pfam" id="PF13649">
    <property type="entry name" value="Methyltransf_25"/>
    <property type="match status" value="1"/>
</dbReference>
<keyword evidence="3" id="KW-1185">Reference proteome</keyword>
<dbReference type="Gene3D" id="3.40.50.150">
    <property type="entry name" value="Vaccinia Virus protein VP39"/>
    <property type="match status" value="1"/>
</dbReference>
<accession>A0A0N0VM83</accession>
<dbReference type="InterPro" id="IPR041698">
    <property type="entry name" value="Methyltransf_25"/>
</dbReference>
<dbReference type="SUPFAM" id="SSF53335">
    <property type="entry name" value="S-adenosyl-L-methionine-dependent methyltransferases"/>
    <property type="match status" value="1"/>
</dbReference>
<reference evidence="2 3" key="1">
    <citation type="submission" date="2015-01" db="EMBL/GenBank/DDBJ databases">
        <title>Ahrensia donghaiensis sp. nov., a novel dimethylsulphoniopropionate-cleavage bacterium isolated from seawater and emended descriptions of the genus Ahrensia and Ahrensia kielensis.</title>
        <authorList>
            <person name="Liu J."/>
        </authorList>
    </citation>
    <scope>NUCLEOTIDE SEQUENCE [LARGE SCALE GENOMIC DNA]</scope>
    <source>
        <strain evidence="2 3">LZD062</strain>
    </source>
</reference>
<evidence type="ECO:0000313" key="3">
    <source>
        <dbReference type="Proteomes" id="UP000038011"/>
    </source>
</evidence>
<sequence length="202" mass="22478">MNKQSPATYPKSKSSRLMDQVRFIGAWARSPKTVGAVAPTSSETADLMASYITSPNTLPVLELGPGTGAITKAIFRKGIAEHDLYAVEYDTKFCRELNLQFPQVNVIQGDAFNLHKTLAHLNGQKFDCVISGLPLLNFAPAMRLKFLMGALENIPRGRPLIQFSYGIRNPIEVDDASILTSRSRWVFNNLPPARVWTYSYKT</sequence>
<protein>
    <recommendedName>
        <fullName evidence="1">Methyltransferase domain-containing protein</fullName>
    </recommendedName>
</protein>
<dbReference type="AlphaFoldDB" id="A0A0N0VM83"/>
<dbReference type="Proteomes" id="UP000038011">
    <property type="component" value="Unassembled WGS sequence"/>
</dbReference>
<dbReference type="RefSeq" id="WP_211097690.1">
    <property type="nucleotide sequence ID" value="NZ_JXMU01000007.1"/>
</dbReference>
<dbReference type="EMBL" id="JXMU01000007">
    <property type="protein sequence ID" value="KPB01998.1"/>
    <property type="molecule type" value="Genomic_DNA"/>
</dbReference>
<dbReference type="CDD" id="cd02440">
    <property type="entry name" value="AdoMet_MTases"/>
    <property type="match status" value="1"/>
</dbReference>
<evidence type="ECO:0000313" key="2">
    <source>
        <dbReference type="EMBL" id="KPB01998.1"/>
    </source>
</evidence>
<feature type="domain" description="Methyltransferase" evidence="1">
    <location>
        <begin position="60"/>
        <end position="142"/>
    </location>
</feature>
<dbReference type="PATRIC" id="fig|1514904.3.peg.3288"/>
<dbReference type="STRING" id="1514904.SU32_06285"/>
<organism evidence="2 3">
    <name type="scientific">Ahrensia marina</name>
    <dbReference type="NCBI Taxonomy" id="1514904"/>
    <lineage>
        <taxon>Bacteria</taxon>
        <taxon>Pseudomonadati</taxon>
        <taxon>Pseudomonadota</taxon>
        <taxon>Alphaproteobacteria</taxon>
        <taxon>Hyphomicrobiales</taxon>
        <taxon>Ahrensiaceae</taxon>
        <taxon>Ahrensia</taxon>
    </lineage>
</organism>
<evidence type="ECO:0000259" key="1">
    <source>
        <dbReference type="Pfam" id="PF13649"/>
    </source>
</evidence>